<keyword evidence="6" id="KW-0862">Zinc</keyword>
<dbReference type="GO" id="GO:0005507">
    <property type="term" value="F:copper ion binding"/>
    <property type="evidence" value="ECO:0007669"/>
    <property type="project" value="TreeGrafter"/>
</dbReference>
<comment type="catalytic activity">
    <reaction evidence="8">
        <text>adenosine + phosphate = alpha-D-ribose 1-phosphate + adenine</text>
        <dbReference type="Rhea" id="RHEA:27642"/>
        <dbReference type="ChEBI" id="CHEBI:16335"/>
        <dbReference type="ChEBI" id="CHEBI:16708"/>
        <dbReference type="ChEBI" id="CHEBI:43474"/>
        <dbReference type="ChEBI" id="CHEBI:57720"/>
        <dbReference type="EC" id="2.4.2.1"/>
    </reaction>
    <physiologicalReaction direction="left-to-right" evidence="8">
        <dbReference type="Rhea" id="RHEA:27643"/>
    </physiologicalReaction>
</comment>
<comment type="similarity">
    <text evidence="2 10">Belongs to the purine nucleoside phosphorylase YfiH/LACC1 family.</text>
</comment>
<proteinExistence type="inferred from homology"/>
<dbReference type="Gene3D" id="3.60.140.10">
    <property type="entry name" value="CNF1/YfiH-like putative cysteine hydrolases"/>
    <property type="match status" value="1"/>
</dbReference>
<keyword evidence="4" id="KW-0479">Metal-binding</keyword>
<dbReference type="GO" id="GO:0017061">
    <property type="term" value="F:S-methyl-5-thioadenosine phosphorylase activity"/>
    <property type="evidence" value="ECO:0007669"/>
    <property type="project" value="UniProtKB-EC"/>
</dbReference>
<protein>
    <recommendedName>
        <fullName evidence="10">Purine nucleoside phosphorylase</fullName>
    </recommendedName>
</protein>
<dbReference type="NCBIfam" id="TIGR00726">
    <property type="entry name" value="peptidoglycan editing factor PgeF"/>
    <property type="match status" value="1"/>
</dbReference>
<dbReference type="PANTHER" id="PTHR30616:SF2">
    <property type="entry name" value="PURINE NUCLEOSIDE PHOSPHORYLASE LACC1"/>
    <property type="match status" value="1"/>
</dbReference>
<evidence type="ECO:0000313" key="12">
    <source>
        <dbReference type="Proteomes" id="UP001221302"/>
    </source>
</evidence>
<evidence type="ECO:0000256" key="5">
    <source>
        <dbReference type="ARBA" id="ARBA00022801"/>
    </source>
</evidence>
<dbReference type="Pfam" id="PF02578">
    <property type="entry name" value="Cu-oxidase_4"/>
    <property type="match status" value="1"/>
</dbReference>
<dbReference type="RefSeq" id="WP_321534354.1">
    <property type="nucleotide sequence ID" value="NZ_JARGDL010000001.1"/>
</dbReference>
<dbReference type="InterPro" id="IPR011324">
    <property type="entry name" value="Cytotoxic_necrot_fac-like_cat"/>
</dbReference>
<dbReference type="InterPro" id="IPR038371">
    <property type="entry name" value="Cu_polyphenol_OxRdtase_sf"/>
</dbReference>
<gene>
    <name evidence="11" type="primary">pgeF</name>
    <name evidence="11" type="ORF">P0M35_00370</name>
</gene>
<dbReference type="GO" id="GO:0016787">
    <property type="term" value="F:hydrolase activity"/>
    <property type="evidence" value="ECO:0007669"/>
    <property type="project" value="UniProtKB-KW"/>
</dbReference>
<dbReference type="Proteomes" id="UP001221302">
    <property type="component" value="Unassembled WGS sequence"/>
</dbReference>
<evidence type="ECO:0000256" key="9">
    <source>
        <dbReference type="ARBA" id="ARBA00049893"/>
    </source>
</evidence>
<evidence type="ECO:0000256" key="10">
    <source>
        <dbReference type="RuleBase" id="RU361274"/>
    </source>
</evidence>
<dbReference type="SUPFAM" id="SSF64438">
    <property type="entry name" value="CNF1/YfiH-like putative cysteine hydrolases"/>
    <property type="match status" value="1"/>
</dbReference>
<dbReference type="CDD" id="cd16833">
    <property type="entry name" value="YfiH"/>
    <property type="match status" value="1"/>
</dbReference>
<accession>A0AAE3NXH5</accession>
<evidence type="ECO:0000256" key="4">
    <source>
        <dbReference type="ARBA" id="ARBA00022723"/>
    </source>
</evidence>
<evidence type="ECO:0000256" key="6">
    <source>
        <dbReference type="ARBA" id="ARBA00022833"/>
    </source>
</evidence>
<sequence>MKIIRAKIFDKYPEIIFGFSTKVGLNRKKPFYFNLSFTVGDDENIVKGNRMAFVNELGLDISQIAFQKQIHSDIITIVDKPGIIGESDAMITNKKSLGLAISSADCTPIFIYDKINSVIAAVHSGWRGTFQRILSKTIKKLINEFNSKPESLVVYVGPSIHQKNYEVGKDVAELFNSKYLLKINNKIFLDVLNANLDQLNEFQIPKEQIEVSELCSFEEKDLLHSYRRDGKNSGRSLGIIVIKE</sequence>
<reference evidence="11" key="1">
    <citation type="submission" date="2023-03" db="EMBL/GenBank/DDBJ databases">
        <title>Stygiobacter electus gen. nov., sp. nov., facultatively anaerobic thermotolerant bacterium of the class Ignavibacteria from a well of Yessentuki mineral water deposit.</title>
        <authorList>
            <person name="Podosokorskaya O.A."/>
            <person name="Elcheninov A.G."/>
            <person name="Petrova N.F."/>
            <person name="Zavarzina D.G."/>
            <person name="Kublanov I.V."/>
            <person name="Merkel A.Y."/>
        </authorList>
    </citation>
    <scope>NUCLEOTIDE SEQUENCE</scope>
    <source>
        <strain evidence="11">09-Me</strain>
    </source>
</reference>
<dbReference type="EMBL" id="JARGDL010000001">
    <property type="protein sequence ID" value="MDF1610589.1"/>
    <property type="molecule type" value="Genomic_DNA"/>
</dbReference>
<evidence type="ECO:0000256" key="3">
    <source>
        <dbReference type="ARBA" id="ARBA00022679"/>
    </source>
</evidence>
<evidence type="ECO:0000256" key="2">
    <source>
        <dbReference type="ARBA" id="ARBA00007353"/>
    </source>
</evidence>
<dbReference type="InterPro" id="IPR003730">
    <property type="entry name" value="Cu_polyphenol_OxRdtase"/>
</dbReference>
<evidence type="ECO:0000256" key="1">
    <source>
        <dbReference type="ARBA" id="ARBA00000553"/>
    </source>
</evidence>
<evidence type="ECO:0000256" key="8">
    <source>
        <dbReference type="ARBA" id="ARBA00048968"/>
    </source>
</evidence>
<comment type="caution">
    <text evidence="11">The sequence shown here is derived from an EMBL/GenBank/DDBJ whole genome shotgun (WGS) entry which is preliminary data.</text>
</comment>
<keyword evidence="12" id="KW-1185">Reference proteome</keyword>
<dbReference type="PANTHER" id="PTHR30616">
    <property type="entry name" value="UNCHARACTERIZED PROTEIN YFIH"/>
    <property type="match status" value="1"/>
</dbReference>
<organism evidence="11 12">
    <name type="scientific">Stygiobacter electus</name>
    <dbReference type="NCBI Taxonomy" id="3032292"/>
    <lineage>
        <taxon>Bacteria</taxon>
        <taxon>Pseudomonadati</taxon>
        <taxon>Ignavibacteriota</taxon>
        <taxon>Ignavibacteria</taxon>
        <taxon>Ignavibacteriales</taxon>
        <taxon>Melioribacteraceae</taxon>
        <taxon>Stygiobacter</taxon>
    </lineage>
</organism>
<dbReference type="AlphaFoldDB" id="A0AAE3NXH5"/>
<evidence type="ECO:0000313" key="11">
    <source>
        <dbReference type="EMBL" id="MDF1610589.1"/>
    </source>
</evidence>
<keyword evidence="3" id="KW-0808">Transferase</keyword>
<keyword evidence="5" id="KW-0378">Hydrolase</keyword>
<name>A0AAE3NXH5_9BACT</name>
<comment type="catalytic activity">
    <reaction evidence="9">
        <text>S-methyl-5'-thioadenosine + phosphate = 5-(methylsulfanyl)-alpha-D-ribose 1-phosphate + adenine</text>
        <dbReference type="Rhea" id="RHEA:11852"/>
        <dbReference type="ChEBI" id="CHEBI:16708"/>
        <dbReference type="ChEBI" id="CHEBI:17509"/>
        <dbReference type="ChEBI" id="CHEBI:43474"/>
        <dbReference type="ChEBI" id="CHEBI:58533"/>
        <dbReference type="EC" id="2.4.2.28"/>
    </reaction>
    <physiologicalReaction direction="left-to-right" evidence="9">
        <dbReference type="Rhea" id="RHEA:11853"/>
    </physiologicalReaction>
</comment>
<comment type="catalytic activity">
    <reaction evidence="1">
        <text>inosine + phosphate = alpha-D-ribose 1-phosphate + hypoxanthine</text>
        <dbReference type="Rhea" id="RHEA:27646"/>
        <dbReference type="ChEBI" id="CHEBI:17368"/>
        <dbReference type="ChEBI" id="CHEBI:17596"/>
        <dbReference type="ChEBI" id="CHEBI:43474"/>
        <dbReference type="ChEBI" id="CHEBI:57720"/>
        <dbReference type="EC" id="2.4.2.1"/>
    </reaction>
    <physiologicalReaction direction="left-to-right" evidence="1">
        <dbReference type="Rhea" id="RHEA:27647"/>
    </physiologicalReaction>
</comment>
<evidence type="ECO:0000256" key="7">
    <source>
        <dbReference type="ARBA" id="ARBA00047989"/>
    </source>
</evidence>
<comment type="catalytic activity">
    <reaction evidence="7">
        <text>adenosine + H2O + H(+) = inosine + NH4(+)</text>
        <dbReference type="Rhea" id="RHEA:24408"/>
        <dbReference type="ChEBI" id="CHEBI:15377"/>
        <dbReference type="ChEBI" id="CHEBI:15378"/>
        <dbReference type="ChEBI" id="CHEBI:16335"/>
        <dbReference type="ChEBI" id="CHEBI:17596"/>
        <dbReference type="ChEBI" id="CHEBI:28938"/>
        <dbReference type="EC" id="3.5.4.4"/>
    </reaction>
    <physiologicalReaction direction="left-to-right" evidence="7">
        <dbReference type="Rhea" id="RHEA:24409"/>
    </physiologicalReaction>
</comment>